<evidence type="ECO:0000313" key="17">
    <source>
        <dbReference type="Proteomes" id="UP000587415"/>
    </source>
</evidence>
<evidence type="ECO:0000256" key="11">
    <source>
        <dbReference type="PROSITE-ProRule" id="PRU10144"/>
    </source>
</evidence>
<dbReference type="EMBL" id="JAATJM010000001">
    <property type="protein sequence ID" value="NJC40557.1"/>
    <property type="molecule type" value="Genomic_DNA"/>
</dbReference>
<evidence type="ECO:0000256" key="1">
    <source>
        <dbReference type="ARBA" id="ARBA00004571"/>
    </source>
</evidence>
<evidence type="ECO:0000256" key="8">
    <source>
        <dbReference type="ARBA" id="ARBA00023170"/>
    </source>
</evidence>
<evidence type="ECO:0000256" key="9">
    <source>
        <dbReference type="ARBA" id="ARBA00023237"/>
    </source>
</evidence>
<keyword evidence="8 16" id="KW-0675">Receptor</keyword>
<dbReference type="InterPro" id="IPR012910">
    <property type="entry name" value="Plug_dom"/>
</dbReference>
<dbReference type="InterPro" id="IPR037066">
    <property type="entry name" value="Plug_dom_sf"/>
</dbReference>
<evidence type="ECO:0000256" key="4">
    <source>
        <dbReference type="ARBA" id="ARBA00022692"/>
    </source>
</evidence>
<sequence>MRHLGQGAVAALVLVMPAAAHAGEAARASDAPPSPQLIKVSMGEDQDLARLSLEELAMVEVTSVSRRPEALANAAAAIYVISADDIRRSGVTSLPEALRLAPNLNVQRVNAVDYAITARGFNGYETSNKLLVLVDGRSIYSTLSSGVFWDARDLMLEDVERIEVISGPGGALYGSNAMNGVINIITRPAADTQGTLISAGAGNEDARLSIRHGGTLGDTAAWRAYLTAFARDESFDALGNGSNDDGDGLRGGARIDWSAGANHLTLQGDAFEHEVAVNEDMLGVQTYVRGANVLGRWVRPLAGGELQVQAYYDRFEREEPGSLEESDTFDLAVQQAFDMGRHQLVLGAGHRVVDSAFAAAPGGAFLDPPERTMTLTNVFVQDQIALTDALTLTLGAKFEDNSFSGQEFLPNVRLGWQRPGGDLLWASVGRASRTPNRIERDLTLPGFLIGADFRSETVTAYELGYRATPTPQISFSINAFYNVYDDLRTVSITPATFLPLRLTNNGEAETWGVEAWGSYDVSDGWRLSAGLSTLNKEYDAKITPDDISGLVSIGDDPEYQLLLRSQSDLTDSLELDVRLRAVDDLASTEGYVEADARLGWRMTDRLELSLTGQNLIEERRYETGDPLRRRAFGRTVFAALRVNF</sequence>
<evidence type="ECO:0000256" key="13">
    <source>
        <dbReference type="SAM" id="SignalP"/>
    </source>
</evidence>
<comment type="similarity">
    <text evidence="10 12">Belongs to the TonB-dependent receptor family.</text>
</comment>
<reference evidence="16 17" key="1">
    <citation type="submission" date="2020-03" db="EMBL/GenBank/DDBJ databases">
        <title>Genomic Encyclopedia of Type Strains, Phase IV (KMG-IV): sequencing the most valuable type-strain genomes for metagenomic binning, comparative biology and taxonomic classification.</title>
        <authorList>
            <person name="Goeker M."/>
        </authorList>
    </citation>
    <scope>NUCLEOTIDE SEQUENCE [LARGE SCALE GENOMIC DNA]</scope>
    <source>
        <strain evidence="16 17">DSM 4736</strain>
    </source>
</reference>
<dbReference type="PANTHER" id="PTHR30069:SF29">
    <property type="entry name" value="HEMOGLOBIN AND HEMOGLOBIN-HAPTOGLOBIN-BINDING PROTEIN 1-RELATED"/>
    <property type="match status" value="1"/>
</dbReference>
<dbReference type="CDD" id="cd01347">
    <property type="entry name" value="ligand_gated_channel"/>
    <property type="match status" value="1"/>
</dbReference>
<keyword evidence="4 10" id="KW-0812">Transmembrane</keyword>
<evidence type="ECO:0000256" key="6">
    <source>
        <dbReference type="ARBA" id="ARBA00023077"/>
    </source>
</evidence>
<organism evidence="16 17">
    <name type="scientific">Brevundimonas alba</name>
    <dbReference type="NCBI Taxonomy" id="74314"/>
    <lineage>
        <taxon>Bacteria</taxon>
        <taxon>Pseudomonadati</taxon>
        <taxon>Pseudomonadota</taxon>
        <taxon>Alphaproteobacteria</taxon>
        <taxon>Caulobacterales</taxon>
        <taxon>Caulobacteraceae</taxon>
        <taxon>Brevundimonas</taxon>
    </lineage>
</organism>
<gene>
    <name evidence="16" type="ORF">GGQ87_000815</name>
</gene>
<dbReference type="Pfam" id="PF00593">
    <property type="entry name" value="TonB_dep_Rec_b-barrel"/>
    <property type="match status" value="1"/>
</dbReference>
<dbReference type="InterPro" id="IPR000531">
    <property type="entry name" value="Beta-barrel_TonB"/>
</dbReference>
<accession>A0A7X5YIH7</accession>
<dbReference type="Pfam" id="PF07715">
    <property type="entry name" value="Plug"/>
    <property type="match status" value="1"/>
</dbReference>
<dbReference type="InterPro" id="IPR039426">
    <property type="entry name" value="TonB-dep_rcpt-like"/>
</dbReference>
<dbReference type="Gene3D" id="2.40.170.20">
    <property type="entry name" value="TonB-dependent receptor, beta-barrel domain"/>
    <property type="match status" value="1"/>
</dbReference>
<dbReference type="AlphaFoldDB" id="A0A7X5YIH7"/>
<dbReference type="RefSeq" id="WP_168045427.1">
    <property type="nucleotide sequence ID" value="NZ_JAATJM010000001.1"/>
</dbReference>
<dbReference type="PANTHER" id="PTHR30069">
    <property type="entry name" value="TONB-DEPENDENT OUTER MEMBRANE RECEPTOR"/>
    <property type="match status" value="1"/>
</dbReference>
<evidence type="ECO:0000256" key="10">
    <source>
        <dbReference type="PROSITE-ProRule" id="PRU01360"/>
    </source>
</evidence>
<name>A0A7X5YIH7_9CAUL</name>
<keyword evidence="17" id="KW-1185">Reference proteome</keyword>
<keyword evidence="5 13" id="KW-0732">Signal</keyword>
<feature type="domain" description="TonB-dependent receptor plug" evidence="15">
    <location>
        <begin position="72"/>
        <end position="181"/>
    </location>
</feature>
<dbReference type="Gene3D" id="2.170.130.10">
    <property type="entry name" value="TonB-dependent receptor, plug domain"/>
    <property type="match status" value="1"/>
</dbReference>
<dbReference type="InterPro" id="IPR010917">
    <property type="entry name" value="TonB_rcpt_CS"/>
</dbReference>
<feature type="signal peptide" evidence="13">
    <location>
        <begin position="1"/>
        <end position="22"/>
    </location>
</feature>
<evidence type="ECO:0000313" key="16">
    <source>
        <dbReference type="EMBL" id="NJC40557.1"/>
    </source>
</evidence>
<comment type="caution">
    <text evidence="16">The sequence shown here is derived from an EMBL/GenBank/DDBJ whole genome shotgun (WGS) entry which is preliminary data.</text>
</comment>
<keyword evidence="7 10" id="KW-0472">Membrane</keyword>
<evidence type="ECO:0000256" key="7">
    <source>
        <dbReference type="ARBA" id="ARBA00023136"/>
    </source>
</evidence>
<dbReference type="GO" id="GO:0044718">
    <property type="term" value="P:siderophore transmembrane transport"/>
    <property type="evidence" value="ECO:0007669"/>
    <property type="project" value="TreeGrafter"/>
</dbReference>
<evidence type="ECO:0000256" key="2">
    <source>
        <dbReference type="ARBA" id="ARBA00022448"/>
    </source>
</evidence>
<keyword evidence="3 10" id="KW-1134">Transmembrane beta strand</keyword>
<evidence type="ECO:0000259" key="15">
    <source>
        <dbReference type="Pfam" id="PF07715"/>
    </source>
</evidence>
<dbReference type="InterPro" id="IPR036942">
    <property type="entry name" value="Beta-barrel_TonB_sf"/>
</dbReference>
<evidence type="ECO:0000256" key="3">
    <source>
        <dbReference type="ARBA" id="ARBA00022452"/>
    </source>
</evidence>
<proteinExistence type="inferred from homology"/>
<comment type="subcellular location">
    <subcellularLocation>
        <location evidence="1 10">Cell outer membrane</location>
        <topology evidence="1 10">Multi-pass membrane protein</topology>
    </subcellularLocation>
</comment>
<evidence type="ECO:0000259" key="14">
    <source>
        <dbReference type="Pfam" id="PF00593"/>
    </source>
</evidence>
<dbReference type="Proteomes" id="UP000587415">
    <property type="component" value="Unassembled WGS sequence"/>
</dbReference>
<keyword evidence="9 10" id="KW-0998">Cell outer membrane</keyword>
<dbReference type="GO" id="GO:0009279">
    <property type="term" value="C:cell outer membrane"/>
    <property type="evidence" value="ECO:0007669"/>
    <property type="project" value="UniProtKB-SubCell"/>
</dbReference>
<protein>
    <submittedName>
        <fullName evidence="16">Iron complex outermembrane receptor protein</fullName>
    </submittedName>
</protein>
<dbReference type="SUPFAM" id="SSF56935">
    <property type="entry name" value="Porins"/>
    <property type="match status" value="1"/>
</dbReference>
<evidence type="ECO:0000256" key="12">
    <source>
        <dbReference type="RuleBase" id="RU003357"/>
    </source>
</evidence>
<keyword evidence="6 12" id="KW-0798">TonB box</keyword>
<evidence type="ECO:0000256" key="5">
    <source>
        <dbReference type="ARBA" id="ARBA00022729"/>
    </source>
</evidence>
<feature type="chain" id="PRO_5031240621" evidence="13">
    <location>
        <begin position="23"/>
        <end position="644"/>
    </location>
</feature>
<dbReference type="PROSITE" id="PS52016">
    <property type="entry name" value="TONB_DEPENDENT_REC_3"/>
    <property type="match status" value="1"/>
</dbReference>
<feature type="domain" description="TonB-dependent receptor-like beta-barrel" evidence="14">
    <location>
        <begin position="212"/>
        <end position="615"/>
    </location>
</feature>
<keyword evidence="2 10" id="KW-0813">Transport</keyword>
<dbReference type="PROSITE" id="PS01156">
    <property type="entry name" value="TONB_DEPENDENT_REC_2"/>
    <property type="match status" value="1"/>
</dbReference>
<feature type="short sequence motif" description="TonB C-terminal box" evidence="11">
    <location>
        <begin position="627"/>
        <end position="644"/>
    </location>
</feature>
<dbReference type="GO" id="GO:0015344">
    <property type="term" value="F:siderophore uptake transmembrane transporter activity"/>
    <property type="evidence" value="ECO:0007669"/>
    <property type="project" value="TreeGrafter"/>
</dbReference>